<reference evidence="4 5" key="1">
    <citation type="submission" date="2017-05" db="EMBL/GenBank/DDBJ databases">
        <authorList>
            <person name="Varghese N."/>
            <person name="Submissions S."/>
        </authorList>
    </citation>
    <scope>NUCLEOTIDE SEQUENCE [LARGE SCALE GENOMIC DNA]</scope>
    <source>
        <strain evidence="4 5">DSM 45474</strain>
    </source>
</reference>
<dbReference type="InterPro" id="IPR007921">
    <property type="entry name" value="CHAP_dom"/>
</dbReference>
<dbReference type="EMBL" id="FXTI01000011">
    <property type="protein sequence ID" value="SMO89164.1"/>
    <property type="molecule type" value="Genomic_DNA"/>
</dbReference>
<dbReference type="Gene3D" id="3.90.1720.10">
    <property type="entry name" value="endopeptidase domain like (from Nostoc punctiforme)"/>
    <property type="match status" value="1"/>
</dbReference>
<feature type="coiled-coil region" evidence="2">
    <location>
        <begin position="149"/>
        <end position="208"/>
    </location>
</feature>
<evidence type="ECO:0000313" key="4">
    <source>
        <dbReference type="EMBL" id="SMO89164.1"/>
    </source>
</evidence>
<dbReference type="SUPFAM" id="SSF54001">
    <property type="entry name" value="Cysteine proteinases"/>
    <property type="match status" value="1"/>
</dbReference>
<name>A0A521EYZ4_9BACL</name>
<organism evidence="4 5">
    <name type="scientific">Melghirimyces algeriensis</name>
    <dbReference type="NCBI Taxonomy" id="910412"/>
    <lineage>
        <taxon>Bacteria</taxon>
        <taxon>Bacillati</taxon>
        <taxon>Bacillota</taxon>
        <taxon>Bacilli</taxon>
        <taxon>Bacillales</taxon>
        <taxon>Thermoactinomycetaceae</taxon>
        <taxon>Melghirimyces</taxon>
    </lineage>
</organism>
<keyword evidence="1" id="KW-0732">Signal</keyword>
<feature type="domain" description="Peptidase C51" evidence="3">
    <location>
        <begin position="215"/>
        <end position="345"/>
    </location>
</feature>
<evidence type="ECO:0000256" key="2">
    <source>
        <dbReference type="SAM" id="Coils"/>
    </source>
</evidence>
<keyword evidence="2" id="KW-0175">Coiled coil</keyword>
<dbReference type="Gene3D" id="6.10.250.3150">
    <property type="match status" value="1"/>
</dbReference>
<gene>
    <name evidence="4" type="ORF">SAMN06264849_11186</name>
</gene>
<dbReference type="RefSeq" id="WP_142506474.1">
    <property type="nucleotide sequence ID" value="NZ_FXTI01000011.1"/>
</dbReference>
<evidence type="ECO:0000259" key="3">
    <source>
        <dbReference type="PROSITE" id="PS50911"/>
    </source>
</evidence>
<evidence type="ECO:0000313" key="5">
    <source>
        <dbReference type="Proteomes" id="UP000315636"/>
    </source>
</evidence>
<dbReference type="PROSITE" id="PS50911">
    <property type="entry name" value="CHAP"/>
    <property type="match status" value="1"/>
</dbReference>
<dbReference type="Proteomes" id="UP000315636">
    <property type="component" value="Unassembled WGS sequence"/>
</dbReference>
<proteinExistence type="predicted"/>
<accession>A0A521EYZ4</accession>
<dbReference type="OrthoDB" id="977752at2"/>
<sequence length="347" mass="39886">MKRLLLVGIVTSSLLAGMIPYQTVNAEGSVGEKKQELKDVQKEQKDTKETLKELKSKIEPHKKKVEKMEKKISQINKKIQKSEKENKKNEKKLKKYDQLFKDRVRLIYAKGEMGSMQALLESEDFGEFLERFETLRLILMRDKTLFNKYDKVRKEHEKLKKELSDLRKKQEKEAEKTRKVYDEINKEIAKAQEKLASLHSKESSIQEEINRLTLVDASLYPYKYASTSGVDPWGFYIRQCTSFVAWRLNQQGVRFTNTMRGGRFGNAGNWDDNARALGIRVDKRPAVGAVAQFNPGVGGASSVYGHVAFVTAVHGSTITIEEYNHRPYAFSRRVIPVSSVSNFIHMN</sequence>
<dbReference type="InterPro" id="IPR038765">
    <property type="entry name" value="Papain-like_cys_pep_sf"/>
</dbReference>
<dbReference type="Pfam" id="PF24568">
    <property type="entry name" value="CC_PcsB"/>
    <property type="match status" value="1"/>
</dbReference>
<protein>
    <submittedName>
        <fullName evidence="4">CHAP domain-containing protein</fullName>
    </submittedName>
</protein>
<feature type="coiled-coil region" evidence="2">
    <location>
        <begin position="30"/>
        <end position="99"/>
    </location>
</feature>
<dbReference type="InterPro" id="IPR057309">
    <property type="entry name" value="PcsB_CC"/>
</dbReference>
<keyword evidence="5" id="KW-1185">Reference proteome</keyword>
<evidence type="ECO:0000256" key="1">
    <source>
        <dbReference type="ARBA" id="ARBA00022729"/>
    </source>
</evidence>
<dbReference type="AlphaFoldDB" id="A0A521EYZ4"/>
<dbReference type="Pfam" id="PF05257">
    <property type="entry name" value="CHAP"/>
    <property type="match status" value="1"/>
</dbReference>